<comment type="similarity">
    <text evidence="1">Belongs to the metallo-dependent hydrolases superfamily.</text>
</comment>
<organism evidence="3 4">
    <name type="scientific">Paracraurococcus lichenis</name>
    <dbReference type="NCBI Taxonomy" id="3064888"/>
    <lineage>
        <taxon>Bacteria</taxon>
        <taxon>Pseudomonadati</taxon>
        <taxon>Pseudomonadota</taxon>
        <taxon>Alphaproteobacteria</taxon>
        <taxon>Acetobacterales</taxon>
        <taxon>Roseomonadaceae</taxon>
        <taxon>Paracraurococcus</taxon>
    </lineage>
</organism>
<dbReference type="EMBL" id="JAUTWS010000019">
    <property type="protein sequence ID" value="MDO9710585.1"/>
    <property type="molecule type" value="Genomic_DNA"/>
</dbReference>
<dbReference type="SUPFAM" id="SSF51556">
    <property type="entry name" value="Metallo-dependent hydrolases"/>
    <property type="match status" value="1"/>
</dbReference>
<proteinExistence type="inferred from homology"/>
<dbReference type="PANTHER" id="PTHR43569">
    <property type="entry name" value="AMIDOHYDROLASE"/>
    <property type="match status" value="1"/>
</dbReference>
<keyword evidence="4" id="KW-1185">Reference proteome</keyword>
<sequence>MIPIIDAHHHIWDLAANRHPWLQEEPPIPFRYGDYRALRRDYLPADYRRDAARQKVFATVYMEAEHDPADPLRETRWVHDIAAREGLPDAMAGAAFLDRADAAAVIRAQAAMPLVRSLRHKPKGVARPQDYDPAHRIPGSMRCPAWRAGYRHLADSGLHFELQAPWWHLPDALDLARDFPGTLIVLNHLGLPADRSPAGLAAWREAMARLSEAPNVRVKLSGCCVPGQPWAPALQAPVVLEAVRLFGAERCMVASNFPVDGLLASFDEVMGGMRAIIADLPEADQRRILYGTAAETYRIRTGDRLSP</sequence>
<dbReference type="InterPro" id="IPR052350">
    <property type="entry name" value="Metallo-dep_Lactonases"/>
</dbReference>
<feature type="domain" description="Amidohydrolase-related" evidence="2">
    <location>
        <begin position="5"/>
        <end position="299"/>
    </location>
</feature>
<dbReference type="Pfam" id="PF04909">
    <property type="entry name" value="Amidohydro_2"/>
    <property type="match status" value="1"/>
</dbReference>
<evidence type="ECO:0000256" key="1">
    <source>
        <dbReference type="ARBA" id="ARBA00038310"/>
    </source>
</evidence>
<evidence type="ECO:0000259" key="2">
    <source>
        <dbReference type="Pfam" id="PF04909"/>
    </source>
</evidence>
<dbReference type="Proteomes" id="UP001243009">
    <property type="component" value="Unassembled WGS sequence"/>
</dbReference>
<dbReference type="RefSeq" id="WP_305105446.1">
    <property type="nucleotide sequence ID" value="NZ_JAUTWS010000019.1"/>
</dbReference>
<dbReference type="Gene3D" id="3.20.20.140">
    <property type="entry name" value="Metal-dependent hydrolases"/>
    <property type="match status" value="1"/>
</dbReference>
<comment type="caution">
    <text evidence="3">The sequence shown here is derived from an EMBL/GenBank/DDBJ whole genome shotgun (WGS) entry which is preliminary data.</text>
</comment>
<evidence type="ECO:0000313" key="4">
    <source>
        <dbReference type="Proteomes" id="UP001243009"/>
    </source>
</evidence>
<evidence type="ECO:0000313" key="3">
    <source>
        <dbReference type="EMBL" id="MDO9710585.1"/>
    </source>
</evidence>
<dbReference type="InterPro" id="IPR006680">
    <property type="entry name" value="Amidohydro-rel"/>
</dbReference>
<dbReference type="PANTHER" id="PTHR43569:SF1">
    <property type="entry name" value="BLL3371 PROTEIN"/>
    <property type="match status" value="1"/>
</dbReference>
<reference evidence="3 4" key="1">
    <citation type="submission" date="2023-08" db="EMBL/GenBank/DDBJ databases">
        <title>The draft genome sequence of Paracraurococcus sp. LOR1-02.</title>
        <authorList>
            <person name="Kingkaew E."/>
            <person name="Tanasupawat S."/>
        </authorList>
    </citation>
    <scope>NUCLEOTIDE SEQUENCE [LARGE SCALE GENOMIC DNA]</scope>
    <source>
        <strain evidence="3 4">LOR1-02</strain>
    </source>
</reference>
<accession>A0ABT9E3C2</accession>
<dbReference type="InterPro" id="IPR032466">
    <property type="entry name" value="Metal_Hydrolase"/>
</dbReference>
<name>A0ABT9E3C2_9PROT</name>
<gene>
    <name evidence="3" type="ORF">Q7A36_19690</name>
</gene>
<protein>
    <submittedName>
        <fullName evidence="3">Amidohydrolase family protein</fullName>
    </submittedName>
</protein>